<dbReference type="AlphaFoldDB" id="A0AAI8Z5T8"/>
<keyword evidence="2" id="KW-0812">Transmembrane</keyword>
<dbReference type="Proteomes" id="UP001296104">
    <property type="component" value="Unassembled WGS sequence"/>
</dbReference>
<feature type="region of interest" description="Disordered" evidence="1">
    <location>
        <begin position="39"/>
        <end position="131"/>
    </location>
</feature>
<evidence type="ECO:0000256" key="2">
    <source>
        <dbReference type="SAM" id="Phobius"/>
    </source>
</evidence>
<evidence type="ECO:0000256" key="1">
    <source>
        <dbReference type="SAM" id="MobiDB-lite"/>
    </source>
</evidence>
<sequence length="236" mass="26154">MSTSLDYTAIKAHNLRSMLKERGIPLKGMRTRESYEYALEQDDLRQQQEREKKKAGGKRVVLSSLPPTAAAVTSRPMVTPTAPGDATSSSSDRGHRHQSESAPVDINSNRRRRYAGASSWTQSSSLPSWMTSKFKGKGHRLGSNAPSNSNNRNLKIFGLVSIIIMLLIMVYFATSAPKHVKPESLQSDDTDEESAGRKQIVICFSPARLQGEDQVRWNDGIRELGWCTPSPGPVPW</sequence>
<reference evidence="3" key="1">
    <citation type="submission" date="2023-11" db="EMBL/GenBank/DDBJ databases">
        <authorList>
            <person name="Alioto T."/>
            <person name="Alioto T."/>
            <person name="Gomez Garrido J."/>
        </authorList>
    </citation>
    <scope>NUCLEOTIDE SEQUENCE</scope>
</reference>
<feature type="compositionally biased region" description="Low complexity" evidence="1">
    <location>
        <begin position="118"/>
        <end position="128"/>
    </location>
</feature>
<feature type="compositionally biased region" description="Basic and acidic residues" evidence="1">
    <location>
        <begin position="42"/>
        <end position="54"/>
    </location>
</feature>
<feature type="transmembrane region" description="Helical" evidence="2">
    <location>
        <begin position="156"/>
        <end position="174"/>
    </location>
</feature>
<evidence type="ECO:0000313" key="3">
    <source>
        <dbReference type="EMBL" id="CAK4032982.1"/>
    </source>
</evidence>
<keyword evidence="2" id="KW-0472">Membrane</keyword>
<protein>
    <submittedName>
        <fullName evidence="3">Uncharacterized protein</fullName>
    </submittedName>
</protein>
<name>A0AAI8Z5T8_9PEZI</name>
<comment type="caution">
    <text evidence="3">The sequence shown here is derived from an EMBL/GenBank/DDBJ whole genome shotgun (WGS) entry which is preliminary data.</text>
</comment>
<accession>A0AAI8Z5T8</accession>
<gene>
    <name evidence="3" type="ORF">LECACI_7A008140</name>
</gene>
<keyword evidence="2" id="KW-1133">Transmembrane helix</keyword>
<evidence type="ECO:0000313" key="4">
    <source>
        <dbReference type="Proteomes" id="UP001296104"/>
    </source>
</evidence>
<keyword evidence="4" id="KW-1185">Reference proteome</keyword>
<proteinExistence type="predicted"/>
<dbReference type="EMBL" id="CAVMBE010000075">
    <property type="protein sequence ID" value="CAK4032982.1"/>
    <property type="molecule type" value="Genomic_DNA"/>
</dbReference>
<organism evidence="3 4">
    <name type="scientific">Lecanosticta acicola</name>
    <dbReference type="NCBI Taxonomy" id="111012"/>
    <lineage>
        <taxon>Eukaryota</taxon>
        <taxon>Fungi</taxon>
        <taxon>Dikarya</taxon>
        <taxon>Ascomycota</taxon>
        <taxon>Pezizomycotina</taxon>
        <taxon>Dothideomycetes</taxon>
        <taxon>Dothideomycetidae</taxon>
        <taxon>Mycosphaerellales</taxon>
        <taxon>Mycosphaerellaceae</taxon>
        <taxon>Lecanosticta</taxon>
    </lineage>
</organism>